<accession>A0A1I7J3I3</accession>
<dbReference type="PANTHER" id="PTHR30388:SF6">
    <property type="entry name" value="XANTHINE DEHYDROGENASE SUBUNIT A-RELATED"/>
    <property type="match status" value="1"/>
</dbReference>
<reference evidence="3 4" key="1">
    <citation type="submission" date="2016-10" db="EMBL/GenBank/DDBJ databases">
        <authorList>
            <person name="de Groot N.N."/>
        </authorList>
    </citation>
    <scope>NUCLEOTIDE SEQUENCE [LARGE SCALE GENOMIC DNA]</scope>
    <source>
        <strain evidence="3 4">R-24608</strain>
    </source>
</reference>
<protein>
    <submittedName>
        <fullName evidence="3">Xanthine dehydrogenase accessory factor</fullName>
    </submittedName>
</protein>
<proteinExistence type="predicted"/>
<feature type="domain" description="XdhC- CoxI" evidence="1">
    <location>
        <begin position="37"/>
        <end position="94"/>
    </location>
</feature>
<dbReference type="EMBL" id="FPBX01000022">
    <property type="protein sequence ID" value="SFU79710.1"/>
    <property type="molecule type" value="Genomic_DNA"/>
</dbReference>
<dbReference type="Proteomes" id="UP000183656">
    <property type="component" value="Unassembled WGS sequence"/>
</dbReference>
<gene>
    <name evidence="3" type="ORF">SAMN04489707_10224</name>
</gene>
<dbReference type="Gene3D" id="3.40.50.720">
    <property type="entry name" value="NAD(P)-binding Rossmann-like Domain"/>
    <property type="match status" value="1"/>
</dbReference>
<dbReference type="Pfam" id="PF02625">
    <property type="entry name" value="XdhC_CoxI"/>
    <property type="match status" value="1"/>
</dbReference>
<feature type="domain" description="XdhC Rossmann" evidence="2">
    <location>
        <begin position="144"/>
        <end position="289"/>
    </location>
</feature>
<dbReference type="STRING" id="343013.SAMN04489707_10224"/>
<evidence type="ECO:0000259" key="2">
    <source>
        <dbReference type="Pfam" id="PF13478"/>
    </source>
</evidence>
<dbReference type="InterPro" id="IPR027051">
    <property type="entry name" value="XdhC_Rossmann_dom"/>
</dbReference>
<organism evidence="3 4">
    <name type="scientific">Paenacidovorax caeni</name>
    <dbReference type="NCBI Taxonomy" id="343013"/>
    <lineage>
        <taxon>Bacteria</taxon>
        <taxon>Pseudomonadati</taxon>
        <taxon>Pseudomonadota</taxon>
        <taxon>Betaproteobacteria</taxon>
        <taxon>Burkholderiales</taxon>
        <taxon>Comamonadaceae</taxon>
        <taxon>Paenacidovorax</taxon>
    </lineage>
</organism>
<sequence length="295" mass="30842">MLAQGWSLQGVMVTGLDTGTVTTGAAAWQRLLDGLARGPACLVEVESTQGSAPREPGAWMAVFSAEAGGAVVGTVGGGHLEWQALAAARAHLAGIPGDALWRFALGPSLGQCCGGVVHLRFTVIKAADVAALYQRLGPRLAPVALFGGGHVGHALARVLQPLPFALTWIDSRDGIFPNPAPEGVQCEHSSPVQAAVPQLAPGTAVLVMSFSHAEDLDVVMACLQRQRERGDLPFIGLIGSRSKWARFSHRLRARGFTPAELAHVTCPIGISGIQGKEPEVIAVAVAAQLLQRRTE</sequence>
<dbReference type="InterPro" id="IPR052698">
    <property type="entry name" value="MoCofactor_Util/Proc"/>
</dbReference>
<dbReference type="AlphaFoldDB" id="A0A1I7J3I3"/>
<dbReference type="NCBIfam" id="TIGR02964">
    <property type="entry name" value="xanthine_xdhC"/>
    <property type="match status" value="1"/>
</dbReference>
<keyword evidence="4" id="KW-1185">Reference proteome</keyword>
<name>A0A1I7J3I3_9BURK</name>
<evidence type="ECO:0000259" key="1">
    <source>
        <dbReference type="Pfam" id="PF02625"/>
    </source>
</evidence>
<dbReference type="InterPro" id="IPR014308">
    <property type="entry name" value="Xanthine_DH_XdhC"/>
</dbReference>
<evidence type="ECO:0000313" key="3">
    <source>
        <dbReference type="EMBL" id="SFU79710.1"/>
    </source>
</evidence>
<evidence type="ECO:0000313" key="4">
    <source>
        <dbReference type="Proteomes" id="UP000183656"/>
    </source>
</evidence>
<dbReference type="PANTHER" id="PTHR30388">
    <property type="entry name" value="ALDEHYDE OXIDOREDUCTASE MOLYBDENUM COFACTOR ASSEMBLY PROTEIN"/>
    <property type="match status" value="1"/>
</dbReference>
<dbReference type="InterPro" id="IPR003777">
    <property type="entry name" value="XdhC_CoxI"/>
</dbReference>
<dbReference type="Pfam" id="PF13478">
    <property type="entry name" value="XdhC_C"/>
    <property type="match status" value="1"/>
</dbReference>